<dbReference type="GO" id="GO:0055052">
    <property type="term" value="C:ATP-binding cassette (ABC) transporter complex, substrate-binding subunit-containing"/>
    <property type="evidence" value="ECO:0007669"/>
    <property type="project" value="TreeGrafter"/>
</dbReference>
<dbReference type="GO" id="GO:1901982">
    <property type="term" value="F:maltose binding"/>
    <property type="evidence" value="ECO:0007669"/>
    <property type="project" value="TreeGrafter"/>
</dbReference>
<evidence type="ECO:0000313" key="5">
    <source>
        <dbReference type="Proteomes" id="UP000229901"/>
    </source>
</evidence>
<organism evidence="4 5">
    <name type="scientific">Candidatus Falkowbacteria bacterium CG10_big_fil_rev_8_21_14_0_10_39_11</name>
    <dbReference type="NCBI Taxonomy" id="1974565"/>
    <lineage>
        <taxon>Bacteria</taxon>
        <taxon>Candidatus Falkowiibacteriota</taxon>
    </lineage>
</organism>
<dbReference type="AlphaFoldDB" id="A0A2H0V3X6"/>
<accession>A0A2H0V3X6</accession>
<dbReference type="GO" id="GO:0015768">
    <property type="term" value="P:maltose transport"/>
    <property type="evidence" value="ECO:0007669"/>
    <property type="project" value="TreeGrafter"/>
</dbReference>
<dbReference type="Pfam" id="PF01547">
    <property type="entry name" value="SBP_bac_1"/>
    <property type="match status" value="1"/>
</dbReference>
<evidence type="ECO:0000256" key="1">
    <source>
        <dbReference type="ARBA" id="ARBA00008520"/>
    </source>
</evidence>
<dbReference type="InterPro" id="IPR006059">
    <property type="entry name" value="SBP"/>
</dbReference>
<dbReference type="PANTHER" id="PTHR30061">
    <property type="entry name" value="MALTOSE-BINDING PERIPLASMIC PROTEIN"/>
    <property type="match status" value="1"/>
</dbReference>
<dbReference type="PROSITE" id="PS51257">
    <property type="entry name" value="PROKAR_LIPOPROTEIN"/>
    <property type="match status" value="1"/>
</dbReference>
<dbReference type="PROSITE" id="PS01037">
    <property type="entry name" value="SBP_BACTERIAL_1"/>
    <property type="match status" value="1"/>
</dbReference>
<gene>
    <name evidence="4" type="ORF">COT97_04860</name>
</gene>
<dbReference type="GO" id="GO:0055085">
    <property type="term" value="P:transmembrane transport"/>
    <property type="evidence" value="ECO:0007669"/>
    <property type="project" value="InterPro"/>
</dbReference>
<dbReference type="EMBL" id="PFAP01000037">
    <property type="protein sequence ID" value="PIR93765.1"/>
    <property type="molecule type" value="Genomic_DNA"/>
</dbReference>
<dbReference type="Proteomes" id="UP000229901">
    <property type="component" value="Unassembled WGS sequence"/>
</dbReference>
<keyword evidence="3" id="KW-0732">Signal</keyword>
<dbReference type="GO" id="GO:0042956">
    <property type="term" value="P:maltodextrin transmembrane transport"/>
    <property type="evidence" value="ECO:0007669"/>
    <property type="project" value="TreeGrafter"/>
</dbReference>
<comment type="caution">
    <text evidence="4">The sequence shown here is derived from an EMBL/GenBank/DDBJ whole genome shotgun (WGS) entry which is preliminary data.</text>
</comment>
<protein>
    <recommendedName>
        <fullName evidence="6">ABC transporter substrate-binding protein</fullName>
    </recommendedName>
</protein>
<evidence type="ECO:0000313" key="4">
    <source>
        <dbReference type="EMBL" id="PIR93765.1"/>
    </source>
</evidence>
<proteinExistence type="inferred from homology"/>
<dbReference type="Gene3D" id="3.40.190.10">
    <property type="entry name" value="Periplasmic binding protein-like II"/>
    <property type="match status" value="1"/>
</dbReference>
<sequence length="473" mass="53935">MKKRLFSLITLFLIATFLITTGASCAKGGSLEAQRAMQPLTLKVWTVFDERDAYTDIINSYRQLHPNVTIEFRKLRFEEYEKELLEAFALDEGPDIFSVHNTWVSKYQNLLEPMPRSVTVPYKKTVGTVKKEEVIELVTQNLYTPSQIVKLFGDTVAMDAIKEYNAGSASDPKMVNGVYALPMSLDTLALYYNKDILNNAGIALPAVYWTDLQEQVEKIRRVDADNNILLAAIPMGTARNIERSFDILSLLMMQLKTEMVTDRDQVSFHLMPRSLQGNEGITQPPAYNALEFYTSFADPLLNSYTWNNEMENSLQAFIDGQTAYFAGYSYHRPIIDAQAPKLNYDIAPMLQVQGYDTVNFANYWMQGVAKKSEHKDFAWDFVKYMTAEPQVSSYLEKTQKPSALRTLYDSQLENEEVAVFTEQILTAQTWYRGKDSVAAEEIFFDMIESVNSFEATAKEAVNLAAQRMTQTYK</sequence>
<comment type="similarity">
    <text evidence="1">Belongs to the bacterial solute-binding protein 1 family.</text>
</comment>
<dbReference type="PANTHER" id="PTHR30061:SF50">
    <property type="entry name" value="MALTOSE_MALTODEXTRIN-BINDING PERIPLASMIC PROTEIN"/>
    <property type="match status" value="1"/>
</dbReference>
<name>A0A2H0V3X6_9BACT</name>
<keyword evidence="2" id="KW-0813">Transport</keyword>
<reference evidence="5" key="1">
    <citation type="submission" date="2017-09" db="EMBL/GenBank/DDBJ databases">
        <title>Depth-based differentiation of microbial function through sediment-hosted aquifers and enrichment of novel symbionts in the deep terrestrial subsurface.</title>
        <authorList>
            <person name="Probst A.J."/>
            <person name="Ladd B."/>
            <person name="Jarett J.K."/>
            <person name="Geller-Mcgrath D.E."/>
            <person name="Sieber C.M.K."/>
            <person name="Emerson J.B."/>
            <person name="Anantharaman K."/>
            <person name="Thomas B.C."/>
            <person name="Malmstrom R."/>
            <person name="Stieglmeier M."/>
            <person name="Klingl A."/>
            <person name="Woyke T."/>
            <person name="Ryan C.M."/>
            <person name="Banfield J.F."/>
        </authorList>
    </citation>
    <scope>NUCLEOTIDE SEQUENCE [LARGE SCALE GENOMIC DNA]</scope>
</reference>
<dbReference type="SUPFAM" id="SSF53850">
    <property type="entry name" value="Periplasmic binding protein-like II"/>
    <property type="match status" value="1"/>
</dbReference>
<evidence type="ECO:0000256" key="2">
    <source>
        <dbReference type="ARBA" id="ARBA00022448"/>
    </source>
</evidence>
<evidence type="ECO:0000256" key="3">
    <source>
        <dbReference type="ARBA" id="ARBA00022729"/>
    </source>
</evidence>
<dbReference type="InterPro" id="IPR006061">
    <property type="entry name" value="SBP_1_CS"/>
</dbReference>
<evidence type="ECO:0008006" key="6">
    <source>
        <dbReference type="Google" id="ProtNLM"/>
    </source>
</evidence>